<accession>A0A0A9GPL2</accession>
<protein>
    <submittedName>
        <fullName evidence="1">Uncharacterized protein</fullName>
    </submittedName>
</protein>
<dbReference type="AlphaFoldDB" id="A0A0A9GPL2"/>
<proteinExistence type="predicted"/>
<organism evidence="1">
    <name type="scientific">Arundo donax</name>
    <name type="common">Giant reed</name>
    <name type="synonym">Donax arundinaceus</name>
    <dbReference type="NCBI Taxonomy" id="35708"/>
    <lineage>
        <taxon>Eukaryota</taxon>
        <taxon>Viridiplantae</taxon>
        <taxon>Streptophyta</taxon>
        <taxon>Embryophyta</taxon>
        <taxon>Tracheophyta</taxon>
        <taxon>Spermatophyta</taxon>
        <taxon>Magnoliopsida</taxon>
        <taxon>Liliopsida</taxon>
        <taxon>Poales</taxon>
        <taxon>Poaceae</taxon>
        <taxon>PACMAD clade</taxon>
        <taxon>Arundinoideae</taxon>
        <taxon>Arundineae</taxon>
        <taxon>Arundo</taxon>
    </lineage>
</organism>
<reference evidence="1" key="2">
    <citation type="journal article" date="2015" name="Data Brief">
        <title>Shoot transcriptome of the giant reed, Arundo donax.</title>
        <authorList>
            <person name="Barrero R.A."/>
            <person name="Guerrero F.D."/>
            <person name="Moolhuijzen P."/>
            <person name="Goolsby J.A."/>
            <person name="Tidwell J."/>
            <person name="Bellgard S.E."/>
            <person name="Bellgard M.I."/>
        </authorList>
    </citation>
    <scope>NUCLEOTIDE SEQUENCE</scope>
    <source>
        <tissue evidence="1">Shoot tissue taken approximately 20 cm above the soil surface</tissue>
    </source>
</reference>
<name>A0A0A9GPL2_ARUDO</name>
<evidence type="ECO:0000313" key="1">
    <source>
        <dbReference type="EMBL" id="JAE25359.1"/>
    </source>
</evidence>
<sequence>MRECISCRSSTHLELIIEETHETHEPHNGEY</sequence>
<dbReference type="EMBL" id="GBRH01172537">
    <property type="protein sequence ID" value="JAE25359.1"/>
    <property type="molecule type" value="Transcribed_RNA"/>
</dbReference>
<reference evidence="1" key="1">
    <citation type="submission" date="2014-09" db="EMBL/GenBank/DDBJ databases">
        <authorList>
            <person name="Magalhaes I.L.F."/>
            <person name="Oliveira U."/>
            <person name="Santos F.R."/>
            <person name="Vidigal T.H.D.A."/>
            <person name="Brescovit A.D."/>
            <person name="Santos A.J."/>
        </authorList>
    </citation>
    <scope>NUCLEOTIDE SEQUENCE</scope>
    <source>
        <tissue evidence="1">Shoot tissue taken approximately 20 cm above the soil surface</tissue>
    </source>
</reference>